<dbReference type="Proteomes" id="UP000828941">
    <property type="component" value="Chromosome 9"/>
</dbReference>
<proteinExistence type="predicted"/>
<evidence type="ECO:0000313" key="1">
    <source>
        <dbReference type="EMBL" id="KAI4324112.1"/>
    </source>
</evidence>
<organism evidence="1 2">
    <name type="scientific">Bauhinia variegata</name>
    <name type="common">Purple orchid tree</name>
    <name type="synonym">Phanera variegata</name>
    <dbReference type="NCBI Taxonomy" id="167791"/>
    <lineage>
        <taxon>Eukaryota</taxon>
        <taxon>Viridiplantae</taxon>
        <taxon>Streptophyta</taxon>
        <taxon>Embryophyta</taxon>
        <taxon>Tracheophyta</taxon>
        <taxon>Spermatophyta</taxon>
        <taxon>Magnoliopsida</taxon>
        <taxon>eudicotyledons</taxon>
        <taxon>Gunneridae</taxon>
        <taxon>Pentapetalae</taxon>
        <taxon>rosids</taxon>
        <taxon>fabids</taxon>
        <taxon>Fabales</taxon>
        <taxon>Fabaceae</taxon>
        <taxon>Cercidoideae</taxon>
        <taxon>Cercideae</taxon>
        <taxon>Bauhiniinae</taxon>
        <taxon>Bauhinia</taxon>
    </lineage>
</organism>
<accession>A0ACB9MJ90</accession>
<sequence length="130" mass="14835">MIIATLARNKLGFINGEVPRPAEKSLFFSAWSPCNFMVISGTRNALSKEIAESELIEKFEQAIGTMIFQIQKELFSISQGTEIVSSYYTRIKRIWDELKAFQAFPECSCGSAKALTEYLEDQKLFQIFMQ</sequence>
<dbReference type="EMBL" id="CM039434">
    <property type="protein sequence ID" value="KAI4324112.1"/>
    <property type="molecule type" value="Genomic_DNA"/>
</dbReference>
<comment type="caution">
    <text evidence="1">The sequence shown here is derived from an EMBL/GenBank/DDBJ whole genome shotgun (WGS) entry which is preliminary data.</text>
</comment>
<evidence type="ECO:0000313" key="2">
    <source>
        <dbReference type="Proteomes" id="UP000828941"/>
    </source>
</evidence>
<reference evidence="1 2" key="1">
    <citation type="journal article" date="2022" name="DNA Res.">
        <title>Chromosomal-level genome assembly of the orchid tree Bauhinia variegata (Leguminosae; Cercidoideae) supports the allotetraploid origin hypothesis of Bauhinia.</title>
        <authorList>
            <person name="Zhong Y."/>
            <person name="Chen Y."/>
            <person name="Zheng D."/>
            <person name="Pang J."/>
            <person name="Liu Y."/>
            <person name="Luo S."/>
            <person name="Meng S."/>
            <person name="Qian L."/>
            <person name="Wei D."/>
            <person name="Dai S."/>
            <person name="Zhou R."/>
        </authorList>
    </citation>
    <scope>NUCLEOTIDE SEQUENCE [LARGE SCALE GENOMIC DNA]</scope>
    <source>
        <strain evidence="1">BV-YZ2020</strain>
    </source>
</reference>
<keyword evidence="2" id="KW-1185">Reference proteome</keyword>
<protein>
    <submittedName>
        <fullName evidence="1">Uncharacterized protein</fullName>
    </submittedName>
</protein>
<gene>
    <name evidence="1" type="ORF">L6164_023675</name>
</gene>
<name>A0ACB9MJ90_BAUVA</name>